<dbReference type="KEGG" id="rhom:FRIFI_1988"/>
<dbReference type="EMBL" id="LN650648">
    <property type="protein sequence ID" value="CEI73516.1"/>
    <property type="molecule type" value="Genomic_DNA"/>
</dbReference>
<sequence length="108" mass="12674">MKLLELKHKLEKGESLGGEVIYIKEDNILYGIECLYEDRENEYITLLKSKEESVKVCDFLNILNELYANIGDKDVFIGEKELNRSESKEIKSVEFAQYELMKMLFINI</sequence>
<accession>A0A2P2BT40</accession>
<proteinExistence type="predicted"/>
<dbReference type="AlphaFoldDB" id="A0A2P2BT40"/>
<evidence type="ECO:0000313" key="1">
    <source>
        <dbReference type="EMBL" id="CEI73516.1"/>
    </source>
</evidence>
<name>A0A2P2BT40_9FIRM</name>
<dbReference type="Proteomes" id="UP000245695">
    <property type="component" value="Chromosome 1"/>
</dbReference>
<dbReference type="RefSeq" id="WP_092924822.1">
    <property type="nucleotide sequence ID" value="NZ_FJTZ01000012.1"/>
</dbReference>
<evidence type="ECO:0000313" key="2">
    <source>
        <dbReference type="Proteomes" id="UP000245695"/>
    </source>
</evidence>
<protein>
    <submittedName>
        <fullName evidence="1">Uncharacterized protein</fullName>
    </submittedName>
</protein>
<reference evidence="1 2" key="1">
    <citation type="submission" date="2014-09" db="EMBL/GenBank/DDBJ databases">
        <authorList>
            <person name="Hornung B.V."/>
        </authorList>
    </citation>
    <scope>NUCLEOTIDE SEQUENCE [LARGE SCALE GENOMIC DNA]</scope>
    <source>
        <strain evidence="1 2">FRIFI</strain>
    </source>
</reference>
<organism evidence="1 2">
    <name type="scientific">Romboutsia hominis</name>
    <dbReference type="NCBI Taxonomy" id="1507512"/>
    <lineage>
        <taxon>Bacteria</taxon>
        <taxon>Bacillati</taxon>
        <taxon>Bacillota</taxon>
        <taxon>Clostridia</taxon>
        <taxon>Peptostreptococcales</taxon>
        <taxon>Peptostreptococcaceae</taxon>
        <taxon>Romboutsia</taxon>
    </lineage>
</organism>
<gene>
    <name evidence="1" type="ORF">FRIFI_1988</name>
</gene>
<keyword evidence="2" id="KW-1185">Reference proteome</keyword>